<evidence type="ECO:0000313" key="3">
    <source>
        <dbReference type="Proteomes" id="UP001360953"/>
    </source>
</evidence>
<comment type="caution">
    <text evidence="2">The sequence shown here is derived from an EMBL/GenBank/DDBJ whole genome shotgun (WGS) entry which is preliminary data.</text>
</comment>
<dbReference type="PROSITE" id="PS50181">
    <property type="entry name" value="FBOX"/>
    <property type="match status" value="1"/>
</dbReference>
<dbReference type="InterPro" id="IPR036047">
    <property type="entry name" value="F-box-like_dom_sf"/>
</dbReference>
<feature type="domain" description="F-box" evidence="1">
    <location>
        <begin position="8"/>
        <end position="57"/>
    </location>
</feature>
<evidence type="ECO:0000313" key="2">
    <source>
        <dbReference type="EMBL" id="KAK7529100.1"/>
    </source>
</evidence>
<dbReference type="InterPro" id="IPR001810">
    <property type="entry name" value="F-box_dom"/>
</dbReference>
<name>A0ABR1L312_9PEZI</name>
<keyword evidence="3" id="KW-1185">Reference proteome</keyword>
<dbReference type="EMBL" id="JBBPEH010000019">
    <property type="protein sequence ID" value="KAK7529100.1"/>
    <property type="molecule type" value="Genomic_DNA"/>
</dbReference>
<organism evidence="2 3">
    <name type="scientific">Phyllosticta citribraziliensis</name>
    <dbReference type="NCBI Taxonomy" id="989973"/>
    <lineage>
        <taxon>Eukaryota</taxon>
        <taxon>Fungi</taxon>
        <taxon>Dikarya</taxon>
        <taxon>Ascomycota</taxon>
        <taxon>Pezizomycotina</taxon>
        <taxon>Dothideomycetes</taxon>
        <taxon>Dothideomycetes incertae sedis</taxon>
        <taxon>Botryosphaeriales</taxon>
        <taxon>Phyllostictaceae</taxon>
        <taxon>Phyllosticta</taxon>
    </lineage>
</organism>
<dbReference type="RefSeq" id="XP_066649724.1">
    <property type="nucleotide sequence ID" value="XM_066802074.1"/>
</dbReference>
<sequence length="165" mass="18904">MSVAVNKNGLFAKLPGELQNRIFSYLDYPSAIFLARTNQYFRRVVRLSTTPTNAERLAIVQILELSFGSFLFRLFACTTCFRLKPREEFGVAQIKKHGKGTPENPRSCHRFCLDCGIDEGYYGADGASREVKVFEEYNNPQKQHLVEYVRGERYLLARQSAPKPI</sequence>
<accession>A0ABR1L312</accession>
<evidence type="ECO:0000259" key="1">
    <source>
        <dbReference type="PROSITE" id="PS50181"/>
    </source>
</evidence>
<dbReference type="GeneID" id="92034980"/>
<gene>
    <name evidence="2" type="ORF">J3D65DRAFT_643221</name>
</gene>
<protein>
    <recommendedName>
        <fullName evidence="1">F-box domain-containing protein</fullName>
    </recommendedName>
</protein>
<dbReference type="Proteomes" id="UP001360953">
    <property type="component" value="Unassembled WGS sequence"/>
</dbReference>
<dbReference type="SUPFAM" id="SSF81383">
    <property type="entry name" value="F-box domain"/>
    <property type="match status" value="1"/>
</dbReference>
<proteinExistence type="predicted"/>
<reference evidence="2 3" key="1">
    <citation type="submission" date="2024-04" db="EMBL/GenBank/DDBJ databases">
        <title>Phyllosticta paracitricarpa is synonymous to the EU quarantine fungus P. citricarpa based on phylogenomic analyses.</title>
        <authorList>
            <consortium name="Lawrence Berkeley National Laboratory"/>
            <person name="Van ingen-buijs V.A."/>
            <person name="Van westerhoven A.C."/>
            <person name="Haridas S."/>
            <person name="Skiadas P."/>
            <person name="Martin F."/>
            <person name="Groenewald J.Z."/>
            <person name="Crous P.W."/>
            <person name="Seidl M.F."/>
        </authorList>
    </citation>
    <scope>NUCLEOTIDE SEQUENCE [LARGE SCALE GENOMIC DNA]</scope>
    <source>
        <strain evidence="2 3">CPC 17464</strain>
    </source>
</reference>